<evidence type="ECO:0000313" key="22">
    <source>
        <dbReference type="EMBL" id="KAG9069601.1"/>
    </source>
</evidence>
<feature type="region of interest" description="Disordered" evidence="19">
    <location>
        <begin position="1021"/>
        <end position="1079"/>
    </location>
</feature>
<keyword evidence="7" id="KW-0479">Metal-binding</keyword>
<dbReference type="Pfam" id="PF08022">
    <property type="entry name" value="FAD_binding_8"/>
    <property type="match status" value="1"/>
</dbReference>
<protein>
    <recommendedName>
        <fullName evidence="21">FAD-binding FR-type domain-containing protein</fullName>
    </recommendedName>
</protein>
<dbReference type="Pfam" id="PF00400">
    <property type="entry name" value="WD40"/>
    <property type="match status" value="8"/>
</dbReference>
<dbReference type="Pfam" id="PF00805">
    <property type="entry name" value="Pentapeptide"/>
    <property type="match status" value="1"/>
</dbReference>
<keyword evidence="10" id="KW-0249">Electron transport</keyword>
<dbReference type="InterPro" id="IPR018124">
    <property type="entry name" value="Calret/calnex_CS"/>
</dbReference>
<dbReference type="SUPFAM" id="SSF52540">
    <property type="entry name" value="P-loop containing nucleoside triphosphate hydrolases"/>
    <property type="match status" value="1"/>
</dbReference>
<keyword evidence="6 20" id="KW-0812">Transmembrane</keyword>
<dbReference type="GO" id="GO:0006457">
    <property type="term" value="P:protein folding"/>
    <property type="evidence" value="ECO:0007669"/>
    <property type="project" value="InterPro"/>
</dbReference>
<dbReference type="SMART" id="SM00320">
    <property type="entry name" value="WD40"/>
    <property type="match status" value="12"/>
</dbReference>
<feature type="region of interest" description="Disordered" evidence="19">
    <location>
        <begin position="909"/>
        <end position="970"/>
    </location>
</feature>
<dbReference type="PROSITE" id="PS00678">
    <property type="entry name" value="WD_REPEATS_1"/>
    <property type="match status" value="3"/>
</dbReference>
<dbReference type="InterPro" id="IPR009033">
    <property type="entry name" value="Calreticulin/calnexin_P_dom_sf"/>
</dbReference>
<feature type="compositionally biased region" description="Gly residues" evidence="19">
    <location>
        <begin position="85"/>
        <end position="94"/>
    </location>
</feature>
<feature type="transmembrane region" description="Helical" evidence="20">
    <location>
        <begin position="185"/>
        <end position="209"/>
    </location>
</feature>
<evidence type="ECO:0000256" key="5">
    <source>
        <dbReference type="ARBA" id="ARBA00022617"/>
    </source>
</evidence>
<dbReference type="Gene3D" id="1.25.10.10">
    <property type="entry name" value="Leucine-rich Repeat Variant"/>
    <property type="match status" value="1"/>
</dbReference>
<evidence type="ECO:0000256" key="19">
    <source>
        <dbReference type="SAM" id="MobiDB-lite"/>
    </source>
</evidence>
<dbReference type="SUPFAM" id="SSF50978">
    <property type="entry name" value="WD40 repeat-like"/>
    <property type="match status" value="2"/>
</dbReference>
<dbReference type="InterPro" id="IPR007111">
    <property type="entry name" value="NACHT_NTPase"/>
</dbReference>
<dbReference type="PROSITE" id="PS51384">
    <property type="entry name" value="FAD_FR"/>
    <property type="match status" value="1"/>
</dbReference>
<dbReference type="InterPro" id="IPR011989">
    <property type="entry name" value="ARM-like"/>
</dbReference>
<dbReference type="GO" id="GO:0006952">
    <property type="term" value="P:defense response"/>
    <property type="evidence" value="ECO:0007669"/>
    <property type="project" value="TreeGrafter"/>
</dbReference>
<dbReference type="PRINTS" id="PR00626">
    <property type="entry name" value="CALRETICULIN"/>
</dbReference>
<evidence type="ECO:0000256" key="14">
    <source>
        <dbReference type="ARBA" id="ARBA00023065"/>
    </source>
</evidence>
<evidence type="ECO:0000256" key="20">
    <source>
        <dbReference type="SAM" id="Phobius"/>
    </source>
</evidence>
<dbReference type="GO" id="GO:0016175">
    <property type="term" value="F:superoxide-generating NAD(P)H oxidase activity"/>
    <property type="evidence" value="ECO:0007669"/>
    <property type="project" value="TreeGrafter"/>
</dbReference>
<feature type="transmembrane region" description="Helical" evidence="20">
    <location>
        <begin position="266"/>
        <end position="290"/>
    </location>
</feature>
<dbReference type="PANTHER" id="PTHR11972">
    <property type="entry name" value="NADPH OXIDASE"/>
    <property type="match status" value="1"/>
</dbReference>
<evidence type="ECO:0000256" key="15">
    <source>
        <dbReference type="ARBA" id="ARBA00023136"/>
    </source>
</evidence>
<dbReference type="SUPFAM" id="SSF141571">
    <property type="entry name" value="Pentapeptide repeat-like"/>
    <property type="match status" value="1"/>
</dbReference>
<feature type="repeat" description="WD" evidence="18">
    <location>
        <begin position="2395"/>
        <end position="2436"/>
    </location>
</feature>
<feature type="repeat" description="WD" evidence="18">
    <location>
        <begin position="2183"/>
        <end position="2224"/>
    </location>
</feature>
<gene>
    <name evidence="22" type="ORF">KI688_010505</name>
</gene>
<comment type="similarity">
    <text evidence="3">Belongs to the calreticulin family.</text>
</comment>
<dbReference type="SUPFAM" id="SSF63380">
    <property type="entry name" value="Riboflavin synthase domain-like"/>
    <property type="match status" value="1"/>
</dbReference>
<dbReference type="PANTHER" id="PTHR11972:SF153">
    <property type="entry name" value="SUPEROXIDE-GENERATING NADPH OXIDASE HEAVY CHAIN SUBUNIT A"/>
    <property type="match status" value="1"/>
</dbReference>
<dbReference type="Gene3D" id="3.40.50.80">
    <property type="entry name" value="Nucleotide-binding domain of ferredoxin-NADP reductase (FNR) module"/>
    <property type="match status" value="1"/>
</dbReference>
<feature type="region of interest" description="Disordered" evidence="19">
    <location>
        <begin position="82"/>
        <end position="101"/>
    </location>
</feature>
<dbReference type="Proteomes" id="UP000707451">
    <property type="component" value="Unassembled WGS sequence"/>
</dbReference>
<evidence type="ECO:0000256" key="12">
    <source>
        <dbReference type="ARBA" id="ARBA00023002"/>
    </source>
</evidence>
<keyword evidence="23" id="KW-1185">Reference proteome</keyword>
<dbReference type="PRINTS" id="PR00320">
    <property type="entry name" value="GPROTEINBRPT"/>
</dbReference>
<dbReference type="InterPro" id="IPR017938">
    <property type="entry name" value="Riboflavin_synthase-like_b-brl"/>
</dbReference>
<dbReference type="SFLD" id="SFLDG01169">
    <property type="entry name" value="NADPH_oxidase_subgroup_(NOX)"/>
    <property type="match status" value="1"/>
</dbReference>
<dbReference type="SUPFAM" id="SSF63887">
    <property type="entry name" value="P-domain of calnexin/calreticulin"/>
    <property type="match status" value="1"/>
</dbReference>
<evidence type="ECO:0000256" key="11">
    <source>
        <dbReference type="ARBA" id="ARBA00022989"/>
    </source>
</evidence>
<feature type="compositionally biased region" description="Basic and acidic residues" evidence="19">
    <location>
        <begin position="909"/>
        <end position="952"/>
    </location>
</feature>
<evidence type="ECO:0000256" key="9">
    <source>
        <dbReference type="ARBA" id="ARBA00022824"/>
    </source>
</evidence>
<keyword evidence="4 18" id="KW-0853">WD repeat</keyword>
<dbReference type="Pfam" id="PF08030">
    <property type="entry name" value="NAD_binding_6"/>
    <property type="match status" value="1"/>
</dbReference>
<dbReference type="Pfam" id="PF00262">
    <property type="entry name" value="Calreticulin"/>
    <property type="match status" value="2"/>
</dbReference>
<feature type="transmembrane region" description="Helical" evidence="20">
    <location>
        <begin position="229"/>
        <end position="246"/>
    </location>
</feature>
<dbReference type="InterPro" id="IPR050369">
    <property type="entry name" value="RBOH/FRE"/>
</dbReference>
<evidence type="ECO:0000256" key="8">
    <source>
        <dbReference type="ARBA" id="ARBA00022737"/>
    </source>
</evidence>
<feature type="repeat" description="WD" evidence="18">
    <location>
        <begin position="2225"/>
        <end position="2257"/>
    </location>
</feature>
<dbReference type="InterPro" id="IPR001580">
    <property type="entry name" value="Calret/calnex"/>
</dbReference>
<keyword evidence="15 20" id="KW-0472">Membrane</keyword>
<feature type="compositionally biased region" description="Low complexity" evidence="19">
    <location>
        <begin position="1028"/>
        <end position="1050"/>
    </location>
</feature>
<dbReference type="PROSITE" id="PS00804">
    <property type="entry name" value="CALRETICULIN_2"/>
    <property type="match status" value="1"/>
</dbReference>
<dbReference type="InterPro" id="IPR039261">
    <property type="entry name" value="FNR_nucleotide-bd"/>
</dbReference>
<feature type="compositionally biased region" description="Polar residues" evidence="19">
    <location>
        <begin position="1051"/>
        <end position="1067"/>
    </location>
</feature>
<dbReference type="Gene3D" id="2.40.30.10">
    <property type="entry name" value="Translation factors"/>
    <property type="match status" value="1"/>
</dbReference>
<feature type="domain" description="FAD-binding FR-type" evidence="21">
    <location>
        <begin position="358"/>
        <end position="477"/>
    </location>
</feature>
<accession>A0A9P7Y1I5</accession>
<evidence type="ECO:0000256" key="18">
    <source>
        <dbReference type="PROSITE-ProRule" id="PRU00221"/>
    </source>
</evidence>
<dbReference type="FunFam" id="3.40.50.80:FF:000004">
    <property type="entry name" value="NADPH oxidase isoform 2"/>
    <property type="match status" value="1"/>
</dbReference>
<evidence type="ECO:0000256" key="1">
    <source>
        <dbReference type="ARBA" id="ARBA00004141"/>
    </source>
</evidence>
<feature type="repeat" description="WD" evidence="18">
    <location>
        <begin position="2576"/>
        <end position="2613"/>
    </location>
</feature>
<evidence type="ECO:0000256" key="16">
    <source>
        <dbReference type="ARBA" id="ARBA00023186"/>
    </source>
</evidence>
<proteinExistence type="inferred from homology"/>
<keyword evidence="14" id="KW-0406">Ion transport</keyword>
<keyword evidence="13" id="KW-0408">Iron</keyword>
<keyword evidence="16" id="KW-0143">Chaperone</keyword>
<evidence type="ECO:0000256" key="17">
    <source>
        <dbReference type="PIRSR" id="PIRSR601580-3"/>
    </source>
</evidence>
<dbReference type="InterPro" id="IPR001680">
    <property type="entry name" value="WD40_rpt"/>
</dbReference>
<feature type="repeat" description="WD" evidence="18">
    <location>
        <begin position="2311"/>
        <end position="2352"/>
    </location>
</feature>
<dbReference type="InterPro" id="IPR013121">
    <property type="entry name" value="Fe_red_NAD-bd_6"/>
</dbReference>
<dbReference type="InterPro" id="IPR015943">
    <property type="entry name" value="WD40/YVTN_repeat-like_dom_sf"/>
</dbReference>
<dbReference type="EMBL" id="JAHRHY010000005">
    <property type="protein sequence ID" value="KAG9069601.1"/>
    <property type="molecule type" value="Genomic_DNA"/>
</dbReference>
<dbReference type="InterPro" id="IPR013320">
    <property type="entry name" value="ConA-like_dom_sf"/>
</dbReference>
<keyword evidence="11 20" id="KW-1133">Transmembrane helix</keyword>
<dbReference type="Gene3D" id="3.40.50.300">
    <property type="entry name" value="P-loop containing nucleotide triphosphate hydrolases"/>
    <property type="match status" value="1"/>
</dbReference>
<evidence type="ECO:0000256" key="13">
    <source>
        <dbReference type="ARBA" id="ARBA00023004"/>
    </source>
</evidence>
<comment type="caution">
    <text evidence="22">The sequence shown here is derived from an EMBL/GenBank/DDBJ whole genome shotgun (WGS) entry which is preliminary data.</text>
</comment>
<feature type="repeat" description="WD" evidence="18">
    <location>
        <begin position="2658"/>
        <end position="2694"/>
    </location>
</feature>
<dbReference type="InterPro" id="IPR020472">
    <property type="entry name" value="WD40_PAC1"/>
</dbReference>
<dbReference type="PROSITE" id="PS50294">
    <property type="entry name" value="WD_REPEATS_REGION"/>
    <property type="match status" value="6"/>
</dbReference>
<dbReference type="GO" id="GO:0005783">
    <property type="term" value="C:endoplasmic reticulum"/>
    <property type="evidence" value="ECO:0007669"/>
    <property type="project" value="UniProtKB-SubCell"/>
</dbReference>
<dbReference type="Gene3D" id="2.130.10.10">
    <property type="entry name" value="YVTN repeat-like/Quinoprotein amine dehydrogenase"/>
    <property type="match status" value="4"/>
</dbReference>
<reference evidence="22" key="1">
    <citation type="submission" date="2021-06" db="EMBL/GenBank/DDBJ databases">
        <title>Genome Sequence of Mortierella hyaline Strain SCG-10, a Cold-Adapted, Nitrate-Reducing Fungus Isolated from Soil in Minnesota, USA.</title>
        <authorList>
            <person name="Aldossari N."/>
        </authorList>
    </citation>
    <scope>NUCLEOTIDE SEQUENCE</scope>
    <source>
        <strain evidence="22">SCG-10</strain>
    </source>
</reference>
<feature type="compositionally biased region" description="Low complexity" evidence="19">
    <location>
        <begin position="1"/>
        <end position="14"/>
    </location>
</feature>
<dbReference type="Pfam" id="PF23948">
    <property type="entry name" value="ARM_5"/>
    <property type="match status" value="1"/>
</dbReference>
<dbReference type="SUPFAM" id="SSF48371">
    <property type="entry name" value="ARM repeat"/>
    <property type="match status" value="1"/>
</dbReference>
<keyword evidence="5" id="KW-0349">Heme</keyword>
<dbReference type="InterPro" id="IPR013112">
    <property type="entry name" value="FAD-bd_8"/>
</dbReference>
<feature type="disulfide bond" evidence="17">
    <location>
        <begin position="709"/>
        <end position="741"/>
    </location>
</feature>
<dbReference type="SFLD" id="SFLDG01168">
    <property type="entry name" value="Ferric_reductase_subgroup_(FRE"/>
    <property type="match status" value="1"/>
</dbReference>
<dbReference type="InterPro" id="IPR036322">
    <property type="entry name" value="WD40_repeat_dom_sf"/>
</dbReference>
<dbReference type="GO" id="GO:0051082">
    <property type="term" value="F:unfolded protein binding"/>
    <property type="evidence" value="ECO:0007669"/>
    <property type="project" value="InterPro"/>
</dbReference>
<dbReference type="SUPFAM" id="SSF52343">
    <property type="entry name" value="Ferredoxin reductase-like, C-terminal NADP-linked domain"/>
    <property type="match status" value="1"/>
</dbReference>
<evidence type="ECO:0000259" key="21">
    <source>
        <dbReference type="PROSITE" id="PS51384"/>
    </source>
</evidence>
<dbReference type="InterPro" id="IPR016024">
    <property type="entry name" value="ARM-type_fold"/>
</dbReference>
<dbReference type="CDD" id="cd06186">
    <property type="entry name" value="NOX_Duox_like_FAD_NADP"/>
    <property type="match status" value="1"/>
</dbReference>
<dbReference type="CDD" id="cd00200">
    <property type="entry name" value="WD40"/>
    <property type="match status" value="2"/>
</dbReference>
<evidence type="ECO:0000256" key="3">
    <source>
        <dbReference type="ARBA" id="ARBA00010983"/>
    </source>
</evidence>
<dbReference type="GO" id="GO:0006811">
    <property type="term" value="P:monoatomic ion transport"/>
    <property type="evidence" value="ECO:0007669"/>
    <property type="project" value="UniProtKB-KW"/>
</dbReference>
<keyword evidence="14" id="KW-0813">Transport</keyword>
<dbReference type="GO" id="GO:0043020">
    <property type="term" value="C:NADPH oxidase complex"/>
    <property type="evidence" value="ECO:0007669"/>
    <property type="project" value="TreeGrafter"/>
</dbReference>
<keyword evidence="8" id="KW-0677">Repeat</keyword>
<evidence type="ECO:0000313" key="23">
    <source>
        <dbReference type="Proteomes" id="UP000707451"/>
    </source>
</evidence>
<feature type="transmembrane region" description="Helical" evidence="20">
    <location>
        <begin position="302"/>
        <end position="321"/>
    </location>
</feature>
<feature type="region of interest" description="Disordered" evidence="19">
    <location>
        <begin position="984"/>
        <end position="1003"/>
    </location>
</feature>
<dbReference type="SFLD" id="SFLDS00052">
    <property type="entry name" value="Ferric_Reductase_Domain"/>
    <property type="match status" value="1"/>
</dbReference>
<dbReference type="InterPro" id="IPR017927">
    <property type="entry name" value="FAD-bd_FR_type"/>
</dbReference>
<evidence type="ECO:0000256" key="6">
    <source>
        <dbReference type="ARBA" id="ARBA00022692"/>
    </source>
</evidence>
<feature type="transmembrane region" description="Helical" evidence="20">
    <location>
        <begin position="142"/>
        <end position="165"/>
    </location>
</feature>
<name>A0A9P7Y1I5_9FUNG</name>
<dbReference type="GO" id="GO:0042554">
    <property type="term" value="P:superoxide anion generation"/>
    <property type="evidence" value="ECO:0007669"/>
    <property type="project" value="TreeGrafter"/>
</dbReference>
<dbReference type="Pfam" id="PF01794">
    <property type="entry name" value="Ferric_reduct"/>
    <property type="match status" value="1"/>
</dbReference>
<dbReference type="InterPro" id="IPR056251">
    <property type="entry name" value="Arm_rpt_dom"/>
</dbReference>
<feature type="repeat" description="WD" evidence="18">
    <location>
        <begin position="2614"/>
        <end position="2646"/>
    </location>
</feature>
<dbReference type="OrthoDB" id="2414723at2759"/>
<comment type="subcellular location">
    <subcellularLocation>
        <location evidence="2">Endoplasmic reticulum</location>
    </subcellularLocation>
    <subcellularLocation>
        <location evidence="1">Membrane</location>
        <topology evidence="1">Multi-pass membrane protein</topology>
    </subcellularLocation>
</comment>
<evidence type="ECO:0000256" key="10">
    <source>
        <dbReference type="ARBA" id="ARBA00022982"/>
    </source>
</evidence>
<evidence type="ECO:0000256" key="4">
    <source>
        <dbReference type="ARBA" id="ARBA00022574"/>
    </source>
</evidence>
<organism evidence="22 23">
    <name type="scientific">Linnemannia hyalina</name>
    <dbReference type="NCBI Taxonomy" id="64524"/>
    <lineage>
        <taxon>Eukaryota</taxon>
        <taxon>Fungi</taxon>
        <taxon>Fungi incertae sedis</taxon>
        <taxon>Mucoromycota</taxon>
        <taxon>Mortierellomycotina</taxon>
        <taxon>Mortierellomycetes</taxon>
        <taxon>Mortierellales</taxon>
        <taxon>Mortierellaceae</taxon>
        <taxon>Linnemannia</taxon>
    </lineage>
</organism>
<dbReference type="InterPro" id="IPR027417">
    <property type="entry name" value="P-loop_NTPase"/>
</dbReference>
<feature type="region of interest" description="Disordered" evidence="19">
    <location>
        <begin position="1"/>
        <end position="31"/>
    </location>
</feature>
<dbReference type="InterPro" id="IPR019775">
    <property type="entry name" value="WD40_repeat_CS"/>
</dbReference>
<evidence type="ECO:0000256" key="2">
    <source>
        <dbReference type="ARBA" id="ARBA00004240"/>
    </source>
</evidence>
<dbReference type="PROSITE" id="PS50082">
    <property type="entry name" value="WD_REPEATS_2"/>
    <property type="match status" value="8"/>
</dbReference>
<keyword evidence="17" id="KW-1015">Disulfide bond</keyword>
<evidence type="ECO:0000256" key="7">
    <source>
        <dbReference type="ARBA" id="ARBA00022723"/>
    </source>
</evidence>
<keyword evidence="12" id="KW-0560">Oxidoreductase</keyword>
<dbReference type="GO" id="GO:0005509">
    <property type="term" value="F:calcium ion binding"/>
    <property type="evidence" value="ECO:0007669"/>
    <property type="project" value="InterPro"/>
</dbReference>
<dbReference type="Pfam" id="PF05729">
    <property type="entry name" value="NACHT"/>
    <property type="match status" value="1"/>
</dbReference>
<feature type="repeat" description="WD" evidence="18">
    <location>
        <begin position="2353"/>
        <end position="2394"/>
    </location>
</feature>
<dbReference type="InterPro" id="IPR001646">
    <property type="entry name" value="5peptide_repeat"/>
</dbReference>
<feature type="compositionally biased region" description="Acidic residues" evidence="19">
    <location>
        <begin position="958"/>
        <end position="967"/>
    </location>
</feature>
<sequence length="2760" mass="309232">MDYRNNNGSSRNGGPAMGASSGHDYQSSYDPTQANTLANRRTSVDHQAHITKQRPITAYSSLIPPPSPTYFRLQEMGARTSTYGAPGGGAGSAGGPRAPPRGELDHLRPLENGNGAAAAVVEENISWYQRLNIWMINEGNRVIFFGLWIMVHIGLFGLAFFNFFYSDNFVTSRAIVGVTLPIARGSALVLHVDAGVILLPVCRTLISWLRSTPLNRIVPFDKAVTFHKAIAWSIVFFSFLHTFAHYRNFYLLSKAAPEKYNFWHLMFVSGPGWTGHIMLIVLVVIVATALPSVRTKKFETFWYWHHLFLVFFFFFSFHGAFCLLTPDRPPYCKDISAFWKYWVASGFIYLLERIAREWRAKQKTVISRVILHPSKVVEIQIKKEDCRALAGQYIFLCCPEVSLWQWHPFTLTSAPEEDYISVHVRVVGDFTKELSKKLGCDAEGVGEWEESLGDRNGLVTVLPRIMIDGPFGAASEDVFKYEVTVLVGAGIGVTPFASVLKSIWYRVNYPTKATKLHKVYFFWICRDKESFEWFQSLLLALESQDLNQFIEIHTFLTGRLRHSEVGNLMINEDSAFADTVTGLRARTCFGRPNLDMEFDRIRNNHPDTDIGVFFCGPKRMGKQLHSCCTKFSGSGTSFFWHKDTDNIVDKGRFGIVHLVIRHLLRQQVLQTSQGARYYSISAPLTSVVDNSKDDLIVQYTAKQEVNQECGGSYLRLLPEGFDAKTFNGDSEYAIMFGPDVCGAQNRIHVIFHHEGKNYLTKKEFPVHKDTKTHLYRLTVHPLVEEGYIVDESHKKPENYDQILQTIPDPEAKQPKEWHDGEWEVPEIDNPDFEAWEPKMMTNLANKGEWKPVDIPNLDFQEHPSLAHYRIGRVGLDLWQVNSGSIFDDIVVKTDKETLVAELEAKAAKEKEAKEAKEKEAKEKEEKVKAEAETKVAEETKKAESGELKEKKVVTGGSDELDELDEEQHDQNRHDEFTVTMSDHPLYQLDPRTPGSDSANNTVHIRKRDKFSEFWGFKSNSKEIKPNASTQPLSSRTQSQQSTRSPSVVSQASNFLGDSQPISSSITMQGKPLPPLPPTEVKPLPDIFQENLPKPVIKTELPYLQQRIERIEQLIYCNALLLRDTMTPTKAATGKDADSSGSLVLQEPALDNAELDWLETTKNDSMEADRLRWLATRVVEQFVADVNKDSAKIVEIVTLGPALQKEPYRKLLSTFIKEFEDARILDVDMLQGLVQLVQDSSPSFLVSDDLVKILGILRVHLQGTHQQSNEHSSHLTLAVSTVLDVMADHKVQDLDRVLEHEPLSAVLSGLRDSSDPYLMYQACYAFQALQYVPDDETALRAVLRHSTGVVDGLVKVTAIFKLDLASVLKGLGNLQEALGGAISVAGTVYEGIRSLIESGRNVLDGLKEGLGSGQKRLWYPAVKAAYAFARVGQLKDLKQLIFEAPCRRDPLFQWGVCQLLGEIAVDPAWAVSARQQSVSLLGHLCQHDQNWGQDESVKAWMLTIITNLCAHSDQIVSETARSALQDLTVEHSGLIKHPYSLRTRLPLPSASPLLTKVQNIQYLEYELHKYRLQRLEEAKLPVYIPPMAKANLQARDDELFPLKEKVHELLASERQVMLILGDSGAGKSTFNKHLESELLRTYTRGGPIPLFINLPAIDRPDKDLIGEHLRTNNFSEAQIQEMKQYRQFVLICDGYDESQLTVNLHTANLFNRSGQWNVKTVISCRTQFLGQNYRSRFIPDGTGHYTRQATDLFQEAVISPFSKEQIEDYVEQYVPLEPRTWTTKDYMDKLTTIPNLMDLVKNPFLLSLSLEALPGVTEGKQDLSDIKISRVQLYDTFVRYWLDVNSRRLQRNVLTREDRDMLDQLLEAGFIPMGIDYSTRLASAIFEHQDGNPVVQYLHMKDKKTWRAEFFGPDPETRMLRESSPLTRTGQLYRFVHRSMLEYFLSCAVFDPSSHDVDDEFCPQPVPDSTPAQLFATDGLLFKRNLLNEPSVIQFLCERVKQHPDFEKQLLAVIEQSKTDATAATAAANAITILVRAGVHFNSTDLRGVRIARADLSDGQFDSAELQGADLRGVNFARSWLRQVDFGNAQMDGVRFEELPYLQERDSVNAVAFSPNGKLIAVAVRGGSVITYTTTTWTRVLQHKEQSRMLSIAFSPNSQHLALGNLNGDCRVLDTASGEILLVMKGHTDLVKSVTFSPCGKQIASASHDSTVRLWNSETGECLFVLKGHEDIVLSVAYSADGRRLVSGSSDRTIRVWDPETGIPKADWVIPRVDGPRVALSADGRRLAIVTGSKRSKIQLVDGITGETGLILDDDAGGLTDIAFSPSGDLIVSSSRDKTVRLWDSSSGQLISRLSGHSNRITTCTFSPDGLQIASGDRNGIIRIWDVNTNRSSSITQELAAKVRTVAYSPDGQFIISNHVNNTVQRWDSSTGASRPIPSSSTFDVYSVVLSPNGRWFANRCRDENIRLLNVQTNVVERILCGSPYYLVVDMTFSRCSRWLASCDSDGFTTLWDLESTDDQGKVVGEKVDLFRSGAYVTFSPVGDQIAVGLRTSPWRLRLYDLRVTDLCQPLKEVCLSNRLHSIDYSPDGQRLVLGTGSSSVMLWDLQSDEPDVKLEGHTGVVYSVAYSPCGKWILSGSEDKTVRLWSGKVDSWSCAAVVSGCSVAVTSVAWNPVMPMEFVTGSDDGSVRVWRISSPDAGDVSVRMHWGSHIGRLCAADLTFKGAVGLSTIYRKLLVQRGAVDELLSSGEEESSGGEIEQVE</sequence>
<dbReference type="SUPFAM" id="SSF49899">
    <property type="entry name" value="Concanavalin A-like lectins/glucanases"/>
    <property type="match status" value="1"/>
</dbReference>
<dbReference type="Gene3D" id="2.160.20.80">
    <property type="entry name" value="E3 ubiquitin-protein ligase SopA"/>
    <property type="match status" value="1"/>
</dbReference>
<dbReference type="Gene3D" id="2.60.120.200">
    <property type="match status" value="1"/>
</dbReference>
<dbReference type="InterPro" id="IPR013130">
    <property type="entry name" value="Fe3_Rdtase_TM_dom"/>
</dbReference>
<keyword evidence="9" id="KW-0256">Endoplasmic reticulum</keyword>